<organism evidence="2 3">
    <name type="scientific">Zopfia rhizophila CBS 207.26</name>
    <dbReference type="NCBI Taxonomy" id="1314779"/>
    <lineage>
        <taxon>Eukaryota</taxon>
        <taxon>Fungi</taxon>
        <taxon>Dikarya</taxon>
        <taxon>Ascomycota</taxon>
        <taxon>Pezizomycotina</taxon>
        <taxon>Dothideomycetes</taxon>
        <taxon>Dothideomycetes incertae sedis</taxon>
        <taxon>Zopfiaceae</taxon>
        <taxon>Zopfia</taxon>
    </lineage>
</organism>
<feature type="transmembrane region" description="Helical" evidence="1">
    <location>
        <begin position="284"/>
        <end position="306"/>
    </location>
</feature>
<keyword evidence="1" id="KW-1133">Transmembrane helix</keyword>
<accession>A0A6A6DBX4</accession>
<keyword evidence="3" id="KW-1185">Reference proteome</keyword>
<dbReference type="OrthoDB" id="5428890at2759"/>
<gene>
    <name evidence="2" type="ORF">K469DRAFT_733156</name>
</gene>
<keyword evidence="1" id="KW-0472">Membrane</keyword>
<sequence length="329" mass="37228">MAFGSDISSLSKTQKRELVNLLWPKSHLRQHQHQLGSETVDATIAHVQFLRSHLSQPLSRIIADVSKGFLNIDKDSIQQLLELSVRIWLTINVNSPSIVIGPTMAHEMPLRWPQSISLASLIGNQFTKDNAGMRSTKRTRLDRSFTASYLVNVCGMTLRWTDTLTDHLRSNASKETLIVYKHKICLVNHLEAATECPIPKDVLEEALDSLNLLFPFGDASTKKLLAGEGLHEFYRLGNCGRERQLDVSRYEYWGNELDDLVELFRSPPRTWKQLATDRRNKLEWAAFWITVMVAVLTLVSIPCNIIQATYSVKAYHATLAQDNNCPSSA</sequence>
<evidence type="ECO:0000313" key="2">
    <source>
        <dbReference type="EMBL" id="KAF2176937.1"/>
    </source>
</evidence>
<dbReference type="EMBL" id="ML994698">
    <property type="protein sequence ID" value="KAF2176937.1"/>
    <property type="molecule type" value="Genomic_DNA"/>
</dbReference>
<protein>
    <submittedName>
        <fullName evidence="2">Uncharacterized protein</fullName>
    </submittedName>
</protein>
<name>A0A6A6DBX4_9PEZI</name>
<proteinExistence type="predicted"/>
<reference evidence="2" key="1">
    <citation type="journal article" date="2020" name="Stud. Mycol.">
        <title>101 Dothideomycetes genomes: a test case for predicting lifestyles and emergence of pathogens.</title>
        <authorList>
            <person name="Haridas S."/>
            <person name="Albert R."/>
            <person name="Binder M."/>
            <person name="Bloem J."/>
            <person name="Labutti K."/>
            <person name="Salamov A."/>
            <person name="Andreopoulos B."/>
            <person name="Baker S."/>
            <person name="Barry K."/>
            <person name="Bills G."/>
            <person name="Bluhm B."/>
            <person name="Cannon C."/>
            <person name="Castanera R."/>
            <person name="Culley D."/>
            <person name="Daum C."/>
            <person name="Ezra D."/>
            <person name="Gonzalez J."/>
            <person name="Henrissat B."/>
            <person name="Kuo A."/>
            <person name="Liang C."/>
            <person name="Lipzen A."/>
            <person name="Lutzoni F."/>
            <person name="Magnuson J."/>
            <person name="Mondo S."/>
            <person name="Nolan M."/>
            <person name="Ohm R."/>
            <person name="Pangilinan J."/>
            <person name="Park H.-J."/>
            <person name="Ramirez L."/>
            <person name="Alfaro M."/>
            <person name="Sun H."/>
            <person name="Tritt A."/>
            <person name="Yoshinaga Y."/>
            <person name="Zwiers L.-H."/>
            <person name="Turgeon B."/>
            <person name="Goodwin S."/>
            <person name="Spatafora J."/>
            <person name="Crous P."/>
            <person name="Grigoriev I."/>
        </authorList>
    </citation>
    <scope>NUCLEOTIDE SEQUENCE</scope>
    <source>
        <strain evidence="2">CBS 207.26</strain>
    </source>
</reference>
<keyword evidence="1" id="KW-0812">Transmembrane</keyword>
<dbReference type="AlphaFoldDB" id="A0A6A6DBX4"/>
<evidence type="ECO:0000313" key="3">
    <source>
        <dbReference type="Proteomes" id="UP000800200"/>
    </source>
</evidence>
<dbReference type="Proteomes" id="UP000800200">
    <property type="component" value="Unassembled WGS sequence"/>
</dbReference>
<evidence type="ECO:0000256" key="1">
    <source>
        <dbReference type="SAM" id="Phobius"/>
    </source>
</evidence>